<dbReference type="EMBL" id="JANAWD010000226">
    <property type="protein sequence ID" value="KAJ3483494.1"/>
    <property type="molecule type" value="Genomic_DNA"/>
</dbReference>
<evidence type="ECO:0000313" key="3">
    <source>
        <dbReference type="Proteomes" id="UP001212997"/>
    </source>
</evidence>
<evidence type="ECO:0000256" key="1">
    <source>
        <dbReference type="SAM" id="MobiDB-lite"/>
    </source>
</evidence>
<keyword evidence="3" id="KW-1185">Reference proteome</keyword>
<sequence length="482" mass="54972">MERVPLVPELNHDVVHYIMTSCPRSNVSSLMKTCRMYYSIGVPILLRRCDELHKGSESFYAFMFATSPGPPDRFRYLLDLKTSFDPNKPETLMVPHLLLRATNIERLELWGRRGVDELMKSYPHVVDSLTNLIEFRCGVSDGGVLEWLERTTAPIARLDLMFSLEVEDNTSPVVDVLPSILKFAETLVSLELDNAIIGPCTSGIQFRKVRKIKIRMDYLFGYLTTGPSIIQSFPNLESFYFFMLDIDEDELPGDEEKIHREHRFNVAEVSRLGDFPQSLKDLEGHIVALYRGGFLPENVLDKFTIHEIRHEDISRREYLPVFERISPRALSLRLCGLYQDQDIKEFLELALQDISTAGILEELELIFYFEIDMEYVPESDTSTGVPISVAEAFLCELTSPLELVSVTVERLTVRCTTDWIEAQIGLVGINASAVADLYFEAMPSLESFTLCTPRLKEQTGKEEPKLDGDNEIVYTRPGLTRS</sequence>
<comment type="caution">
    <text evidence="2">The sequence shown here is derived from an EMBL/GenBank/DDBJ whole genome shotgun (WGS) entry which is preliminary data.</text>
</comment>
<evidence type="ECO:0000313" key="2">
    <source>
        <dbReference type="EMBL" id="KAJ3483494.1"/>
    </source>
</evidence>
<feature type="region of interest" description="Disordered" evidence="1">
    <location>
        <begin position="459"/>
        <end position="482"/>
    </location>
</feature>
<protein>
    <submittedName>
        <fullName evidence="2">Uncharacterized protein</fullName>
    </submittedName>
</protein>
<dbReference type="AlphaFoldDB" id="A0AAD5YG35"/>
<feature type="compositionally biased region" description="Basic and acidic residues" evidence="1">
    <location>
        <begin position="459"/>
        <end position="468"/>
    </location>
</feature>
<gene>
    <name evidence="2" type="ORF">NLI96_g6272</name>
</gene>
<name>A0AAD5YG35_9APHY</name>
<accession>A0AAD5YG35</accession>
<proteinExistence type="predicted"/>
<dbReference type="Proteomes" id="UP001212997">
    <property type="component" value="Unassembled WGS sequence"/>
</dbReference>
<reference evidence="2" key="1">
    <citation type="submission" date="2022-07" db="EMBL/GenBank/DDBJ databases">
        <title>Genome Sequence of Physisporinus lineatus.</title>
        <authorList>
            <person name="Buettner E."/>
        </authorList>
    </citation>
    <scope>NUCLEOTIDE SEQUENCE</scope>
    <source>
        <strain evidence="2">VT162</strain>
    </source>
</reference>
<organism evidence="2 3">
    <name type="scientific">Meripilus lineatus</name>
    <dbReference type="NCBI Taxonomy" id="2056292"/>
    <lineage>
        <taxon>Eukaryota</taxon>
        <taxon>Fungi</taxon>
        <taxon>Dikarya</taxon>
        <taxon>Basidiomycota</taxon>
        <taxon>Agaricomycotina</taxon>
        <taxon>Agaricomycetes</taxon>
        <taxon>Polyporales</taxon>
        <taxon>Meripilaceae</taxon>
        <taxon>Meripilus</taxon>
    </lineage>
</organism>